<comment type="subcellular location">
    <subcellularLocation>
        <location evidence="1 10">Cell outer membrane</location>
        <topology evidence="1 10">Multi-pass membrane protein</topology>
    </subcellularLocation>
</comment>
<feature type="domain" description="TonB-dependent receptor-like beta-barrel" evidence="13">
    <location>
        <begin position="226"/>
        <end position="641"/>
    </location>
</feature>
<name>A0ABS4AJW8_9PROT</name>
<keyword evidence="7 10" id="KW-0472">Membrane</keyword>
<reference evidence="15 16" key="1">
    <citation type="submission" date="2021-03" db="EMBL/GenBank/DDBJ databases">
        <authorList>
            <person name="So Y."/>
        </authorList>
    </citation>
    <scope>NUCLEOTIDE SEQUENCE [LARGE SCALE GENOMIC DNA]</scope>
    <source>
        <strain evidence="15 16">SSH11</strain>
    </source>
</reference>
<comment type="similarity">
    <text evidence="10 11">Belongs to the TonB-dependent receptor family.</text>
</comment>
<dbReference type="InterPro" id="IPR037066">
    <property type="entry name" value="Plug_dom_sf"/>
</dbReference>
<dbReference type="PROSITE" id="PS52016">
    <property type="entry name" value="TONB_DEPENDENT_REC_3"/>
    <property type="match status" value="1"/>
</dbReference>
<evidence type="ECO:0000259" key="14">
    <source>
        <dbReference type="Pfam" id="PF07715"/>
    </source>
</evidence>
<sequence>MTRRQRSVPRGPALLLAAMALLAASPALALDIDHTALEELFGEPVTTSATGKPQRASDAPVGMDIITAEQIRRSGARDIPAVLARYTSLDVHQYNASDYSVGIRGYATPMTPRLLVLVDGRQVYLDHYGYAAWDAIPVQLSEIRQIEVVKGPNSALFGFNAVAGVVNIITRNPVHERHSSAVLRLGTGRYREASGVASAPMGEGGGIRLSAGLRGERNWGRGYTDFEYGALDAGRDPTRAQVAGEVRFPLGSQARGSIDASYGRTISAPFADYGQFWREDKRIWSLRGRVEADTTIGLVEGQLYRNSFRGLYAATPFVTDHSVTVAELSDTVKLGAAHTLRPSLQYRHAVMDIGASEVGYGVASVGVMWNWAFDPQAETTVALRYDHLWLRGKGYDNPDFPYRSADYDREFGTLAWNLGLVWRVSDQDTIRLSAARGVGVPTLYDLGWRDSYPDFGYQDTGNPFLKPTVVDDYQLEYGRRIEVIDGRFVATVFHQRNSGFSSGLSAATHFPPDVAYETYSPYNLGRSSATGFDLSVKGRLAEAVNWGVEYRLASVSSEFRPSLLDPKRASPRHLVSARLGWSGGPVELDLFGRYASQAQGFRTVDEVGTVLVRSKDHVSVAARLAYHVTDRMTLALEGENLLHQRQEQSFALKAERRFYLSLRSEF</sequence>
<evidence type="ECO:0000256" key="1">
    <source>
        <dbReference type="ARBA" id="ARBA00004571"/>
    </source>
</evidence>
<evidence type="ECO:0000256" key="4">
    <source>
        <dbReference type="ARBA" id="ARBA00022692"/>
    </source>
</evidence>
<dbReference type="EMBL" id="JAGIZB010000026">
    <property type="protein sequence ID" value="MBP0447154.1"/>
    <property type="molecule type" value="Genomic_DNA"/>
</dbReference>
<feature type="signal peptide" evidence="12">
    <location>
        <begin position="1"/>
        <end position="29"/>
    </location>
</feature>
<dbReference type="InterPro" id="IPR012910">
    <property type="entry name" value="Plug_dom"/>
</dbReference>
<keyword evidence="9 10" id="KW-0998">Cell outer membrane</keyword>
<keyword evidence="3 10" id="KW-1134">Transmembrane beta strand</keyword>
<dbReference type="InterPro" id="IPR000531">
    <property type="entry name" value="Beta-barrel_TonB"/>
</dbReference>
<evidence type="ECO:0000256" key="11">
    <source>
        <dbReference type="RuleBase" id="RU003357"/>
    </source>
</evidence>
<dbReference type="Pfam" id="PF07715">
    <property type="entry name" value="Plug"/>
    <property type="match status" value="1"/>
</dbReference>
<dbReference type="Gene3D" id="2.170.130.10">
    <property type="entry name" value="TonB-dependent receptor, plug domain"/>
    <property type="match status" value="1"/>
</dbReference>
<evidence type="ECO:0000256" key="8">
    <source>
        <dbReference type="ARBA" id="ARBA00023170"/>
    </source>
</evidence>
<evidence type="ECO:0000256" key="5">
    <source>
        <dbReference type="ARBA" id="ARBA00022729"/>
    </source>
</evidence>
<evidence type="ECO:0000256" key="12">
    <source>
        <dbReference type="SAM" id="SignalP"/>
    </source>
</evidence>
<dbReference type="InterPro" id="IPR036942">
    <property type="entry name" value="Beta-barrel_TonB_sf"/>
</dbReference>
<keyword evidence="4 10" id="KW-0812">Transmembrane</keyword>
<dbReference type="RefSeq" id="WP_209381421.1">
    <property type="nucleotide sequence ID" value="NZ_JAGIZB010000026.1"/>
</dbReference>
<comment type="caution">
    <text evidence="15">The sequence shown here is derived from an EMBL/GenBank/DDBJ whole genome shotgun (WGS) entry which is preliminary data.</text>
</comment>
<feature type="chain" id="PRO_5045641889" evidence="12">
    <location>
        <begin position="30"/>
        <end position="666"/>
    </location>
</feature>
<proteinExistence type="inferred from homology"/>
<evidence type="ECO:0000256" key="7">
    <source>
        <dbReference type="ARBA" id="ARBA00023136"/>
    </source>
</evidence>
<accession>A0ABS4AJW8</accession>
<evidence type="ECO:0000256" key="3">
    <source>
        <dbReference type="ARBA" id="ARBA00022452"/>
    </source>
</evidence>
<dbReference type="Proteomes" id="UP000681594">
    <property type="component" value="Unassembled WGS sequence"/>
</dbReference>
<dbReference type="InterPro" id="IPR039426">
    <property type="entry name" value="TonB-dep_rcpt-like"/>
</dbReference>
<protein>
    <submittedName>
        <fullName evidence="15">TonB-dependent receptor</fullName>
    </submittedName>
</protein>
<evidence type="ECO:0000256" key="2">
    <source>
        <dbReference type="ARBA" id="ARBA00022448"/>
    </source>
</evidence>
<dbReference type="Pfam" id="PF00593">
    <property type="entry name" value="TonB_dep_Rec_b-barrel"/>
    <property type="match status" value="1"/>
</dbReference>
<dbReference type="PANTHER" id="PTHR30069">
    <property type="entry name" value="TONB-DEPENDENT OUTER MEMBRANE RECEPTOR"/>
    <property type="match status" value="1"/>
</dbReference>
<keyword evidence="6 11" id="KW-0798">TonB box</keyword>
<keyword evidence="16" id="KW-1185">Reference proteome</keyword>
<keyword evidence="8 15" id="KW-0675">Receptor</keyword>
<feature type="domain" description="TonB-dependent receptor plug" evidence="14">
    <location>
        <begin position="57"/>
        <end position="165"/>
    </location>
</feature>
<keyword evidence="5 12" id="KW-0732">Signal</keyword>
<dbReference type="PANTHER" id="PTHR30069:SF29">
    <property type="entry name" value="HEMOGLOBIN AND HEMOGLOBIN-HAPTOGLOBIN-BINDING PROTEIN 1-RELATED"/>
    <property type="match status" value="1"/>
</dbReference>
<evidence type="ECO:0000313" key="16">
    <source>
        <dbReference type="Proteomes" id="UP000681594"/>
    </source>
</evidence>
<dbReference type="Gene3D" id="2.40.170.20">
    <property type="entry name" value="TonB-dependent receptor, beta-barrel domain"/>
    <property type="match status" value="1"/>
</dbReference>
<evidence type="ECO:0000259" key="13">
    <source>
        <dbReference type="Pfam" id="PF00593"/>
    </source>
</evidence>
<dbReference type="SUPFAM" id="SSF56935">
    <property type="entry name" value="Porins"/>
    <property type="match status" value="1"/>
</dbReference>
<gene>
    <name evidence="15" type="ORF">J8J14_20460</name>
</gene>
<keyword evidence="2 10" id="KW-0813">Transport</keyword>
<evidence type="ECO:0000256" key="6">
    <source>
        <dbReference type="ARBA" id="ARBA00023077"/>
    </source>
</evidence>
<evidence type="ECO:0000313" key="15">
    <source>
        <dbReference type="EMBL" id="MBP0447154.1"/>
    </source>
</evidence>
<evidence type="ECO:0000256" key="10">
    <source>
        <dbReference type="PROSITE-ProRule" id="PRU01360"/>
    </source>
</evidence>
<organism evidence="15 16">
    <name type="scientific">Pararoseomonas baculiformis</name>
    <dbReference type="NCBI Taxonomy" id="2820812"/>
    <lineage>
        <taxon>Bacteria</taxon>
        <taxon>Pseudomonadati</taxon>
        <taxon>Pseudomonadota</taxon>
        <taxon>Alphaproteobacteria</taxon>
        <taxon>Acetobacterales</taxon>
        <taxon>Acetobacteraceae</taxon>
        <taxon>Pararoseomonas</taxon>
    </lineage>
</organism>
<evidence type="ECO:0000256" key="9">
    <source>
        <dbReference type="ARBA" id="ARBA00023237"/>
    </source>
</evidence>